<comment type="caution">
    <text evidence="1">The sequence shown here is derived from an EMBL/GenBank/DDBJ whole genome shotgun (WGS) entry which is preliminary data.</text>
</comment>
<proteinExistence type="predicted"/>
<name>A0A7J7IS28_BUGNE</name>
<dbReference type="Proteomes" id="UP000593567">
    <property type="component" value="Unassembled WGS sequence"/>
</dbReference>
<dbReference type="EMBL" id="VXIV02003473">
    <property type="protein sequence ID" value="KAF6016749.1"/>
    <property type="molecule type" value="Genomic_DNA"/>
</dbReference>
<evidence type="ECO:0000313" key="2">
    <source>
        <dbReference type="Proteomes" id="UP000593567"/>
    </source>
</evidence>
<accession>A0A7J7IS28</accession>
<dbReference type="AlphaFoldDB" id="A0A7J7IS28"/>
<sequence>MNLSNITSELHLFKYYQQTQLEETASYILQAIYETPVFKGFDTPSHNRGEVTVAVMGGTIATQLSIRKILFFKTNNTPLETENN</sequence>
<gene>
    <name evidence="1" type="ORF">EB796_024942</name>
</gene>
<protein>
    <submittedName>
        <fullName evidence="1">Uncharacterized protein</fullName>
    </submittedName>
</protein>
<reference evidence="1" key="1">
    <citation type="submission" date="2020-06" db="EMBL/GenBank/DDBJ databases">
        <title>Draft genome of Bugula neritina, a colonial animal packing powerful symbionts and potential medicines.</title>
        <authorList>
            <person name="Rayko M."/>
        </authorList>
    </citation>
    <scope>NUCLEOTIDE SEQUENCE [LARGE SCALE GENOMIC DNA]</scope>
    <source>
        <strain evidence="1">Kwan_BN1</strain>
    </source>
</reference>
<keyword evidence="2" id="KW-1185">Reference proteome</keyword>
<evidence type="ECO:0000313" key="1">
    <source>
        <dbReference type="EMBL" id="KAF6016749.1"/>
    </source>
</evidence>
<organism evidence="1 2">
    <name type="scientific">Bugula neritina</name>
    <name type="common">Brown bryozoan</name>
    <name type="synonym">Sertularia neritina</name>
    <dbReference type="NCBI Taxonomy" id="10212"/>
    <lineage>
        <taxon>Eukaryota</taxon>
        <taxon>Metazoa</taxon>
        <taxon>Spiralia</taxon>
        <taxon>Lophotrochozoa</taxon>
        <taxon>Bryozoa</taxon>
        <taxon>Gymnolaemata</taxon>
        <taxon>Cheilostomatida</taxon>
        <taxon>Flustrina</taxon>
        <taxon>Buguloidea</taxon>
        <taxon>Bugulidae</taxon>
        <taxon>Bugula</taxon>
    </lineage>
</organism>